<protein>
    <submittedName>
        <fullName evidence="2">Uncharacterized protein</fullName>
    </submittedName>
</protein>
<keyword evidence="1" id="KW-0812">Transmembrane</keyword>
<dbReference type="Proteomes" id="UP001157418">
    <property type="component" value="Unassembled WGS sequence"/>
</dbReference>
<proteinExistence type="predicted"/>
<name>A0AAU9NAI8_9ASTR</name>
<keyword evidence="3" id="KW-1185">Reference proteome</keyword>
<dbReference type="InterPro" id="IPR004158">
    <property type="entry name" value="DUF247_pln"/>
</dbReference>
<comment type="caution">
    <text evidence="2">The sequence shown here is derived from an EMBL/GenBank/DDBJ whole genome shotgun (WGS) entry which is preliminary data.</text>
</comment>
<dbReference type="EMBL" id="CAKMRJ010004445">
    <property type="protein sequence ID" value="CAH1435967.1"/>
    <property type="molecule type" value="Genomic_DNA"/>
</dbReference>
<dbReference type="PANTHER" id="PTHR31170:SF25">
    <property type="entry name" value="BNAA09G04570D PROTEIN"/>
    <property type="match status" value="1"/>
</dbReference>
<evidence type="ECO:0000256" key="1">
    <source>
        <dbReference type="SAM" id="Phobius"/>
    </source>
</evidence>
<dbReference type="AlphaFoldDB" id="A0AAU9NAI8"/>
<accession>A0AAU9NAI8</accession>
<gene>
    <name evidence="2" type="ORF">LVIROSA_LOCUS22363</name>
</gene>
<organism evidence="2 3">
    <name type="scientific">Lactuca virosa</name>
    <dbReference type="NCBI Taxonomy" id="75947"/>
    <lineage>
        <taxon>Eukaryota</taxon>
        <taxon>Viridiplantae</taxon>
        <taxon>Streptophyta</taxon>
        <taxon>Embryophyta</taxon>
        <taxon>Tracheophyta</taxon>
        <taxon>Spermatophyta</taxon>
        <taxon>Magnoliopsida</taxon>
        <taxon>eudicotyledons</taxon>
        <taxon>Gunneridae</taxon>
        <taxon>Pentapetalae</taxon>
        <taxon>asterids</taxon>
        <taxon>campanulids</taxon>
        <taxon>Asterales</taxon>
        <taxon>Asteraceae</taxon>
        <taxon>Cichorioideae</taxon>
        <taxon>Cichorieae</taxon>
        <taxon>Lactucinae</taxon>
        <taxon>Lactuca</taxon>
    </lineage>
</organism>
<feature type="transmembrane region" description="Helical" evidence="1">
    <location>
        <begin position="410"/>
        <end position="433"/>
    </location>
</feature>
<keyword evidence="1" id="KW-0472">Membrane</keyword>
<sequence length="444" mass="50863">MATSDLELGAGDSLCHSVQFLLDCKEKGRKLGNHGLASIFMVPRVCRDHSPSSFNPRVVSIGPLHRQDKKLQEFEVQKTTYLHHLLDHSGCNPEKTLQECVHKVSRKIKLVKACYAESMIYNDEELVRMMVIDGCFILDFIHLLSEDDGPFPVSMLIAPSIVNDMVLIENQIPFFVLKDIFESTILQFKPNTSLTNHIKILLRHYNIFGANLVQRNFKLDTTHDHILGFLHKCFQPVHDIPTGSRTHPKRHMTMDLDRAGVNFRPNEDANWAMAIKLELPRFSCFPWFWSKPTLRMPKVTLNDDSEPVLRNLITYEQSSLVPNYVTSYICAMDMLIDTPEDVEKLVKSGVIANKLCSNEKAVNMINSVCKDVALLEFFYHQEWQELDNYYNSYWPNAAAGLKRTYFSSPWNVIALFAGIVLFVLTVVQTIFTIKATNPMIVIKH</sequence>
<dbReference type="PANTHER" id="PTHR31170">
    <property type="entry name" value="BNAC04G53230D PROTEIN"/>
    <property type="match status" value="1"/>
</dbReference>
<evidence type="ECO:0000313" key="3">
    <source>
        <dbReference type="Proteomes" id="UP001157418"/>
    </source>
</evidence>
<reference evidence="2 3" key="1">
    <citation type="submission" date="2022-01" db="EMBL/GenBank/DDBJ databases">
        <authorList>
            <person name="Xiong W."/>
            <person name="Schranz E."/>
        </authorList>
    </citation>
    <scope>NUCLEOTIDE SEQUENCE [LARGE SCALE GENOMIC DNA]</scope>
</reference>
<evidence type="ECO:0000313" key="2">
    <source>
        <dbReference type="EMBL" id="CAH1435967.1"/>
    </source>
</evidence>
<dbReference type="Pfam" id="PF03140">
    <property type="entry name" value="DUF247"/>
    <property type="match status" value="1"/>
</dbReference>
<keyword evidence="1" id="KW-1133">Transmembrane helix</keyword>